<dbReference type="AlphaFoldDB" id="A0A0V0Z0V0"/>
<dbReference type="EMBL" id="JYDQ01000895">
    <property type="protein sequence ID" value="KRY06194.1"/>
    <property type="molecule type" value="Genomic_DNA"/>
</dbReference>
<feature type="chain" id="PRO_5007438094" evidence="1">
    <location>
        <begin position="24"/>
        <end position="61"/>
    </location>
</feature>
<name>A0A0V0Z0V0_9BILA</name>
<keyword evidence="1" id="KW-0732">Signal</keyword>
<protein>
    <submittedName>
        <fullName evidence="2">Uncharacterized protein</fullName>
    </submittedName>
</protein>
<evidence type="ECO:0000313" key="4">
    <source>
        <dbReference type="Proteomes" id="UP000054783"/>
    </source>
</evidence>
<accession>A0A0V0Z0V0</accession>
<proteinExistence type="predicted"/>
<evidence type="ECO:0000256" key="1">
    <source>
        <dbReference type="SAM" id="SignalP"/>
    </source>
</evidence>
<feature type="signal peptide" evidence="1">
    <location>
        <begin position="1"/>
        <end position="23"/>
    </location>
</feature>
<keyword evidence="4" id="KW-1185">Reference proteome</keyword>
<dbReference type="EMBL" id="JYDQ01000766">
    <property type="protein sequence ID" value="KRY06502.1"/>
    <property type="molecule type" value="Genomic_DNA"/>
</dbReference>
<reference evidence="2 4" key="1">
    <citation type="submission" date="2015-01" db="EMBL/GenBank/DDBJ databases">
        <title>Evolution of Trichinella species and genotypes.</title>
        <authorList>
            <person name="Korhonen P.K."/>
            <person name="Edoardo P."/>
            <person name="Giuseppe L.R."/>
            <person name="Gasser R.B."/>
        </authorList>
    </citation>
    <scope>NUCLEOTIDE SEQUENCE [LARGE SCALE GENOMIC DNA]</scope>
    <source>
        <strain evidence="2">ISS2496</strain>
    </source>
</reference>
<evidence type="ECO:0000313" key="2">
    <source>
        <dbReference type="EMBL" id="KRY06194.1"/>
    </source>
</evidence>
<organism evidence="2 4">
    <name type="scientific">Trichinella patagoniensis</name>
    <dbReference type="NCBI Taxonomy" id="990121"/>
    <lineage>
        <taxon>Eukaryota</taxon>
        <taxon>Metazoa</taxon>
        <taxon>Ecdysozoa</taxon>
        <taxon>Nematoda</taxon>
        <taxon>Enoplea</taxon>
        <taxon>Dorylaimia</taxon>
        <taxon>Trichinellida</taxon>
        <taxon>Trichinellidae</taxon>
        <taxon>Trichinella</taxon>
    </lineage>
</organism>
<dbReference type="Proteomes" id="UP000054783">
    <property type="component" value="Unassembled WGS sequence"/>
</dbReference>
<comment type="caution">
    <text evidence="2">The sequence shown here is derived from an EMBL/GenBank/DDBJ whole genome shotgun (WGS) entry which is preliminary data.</text>
</comment>
<gene>
    <name evidence="3" type="ORF">T12_14008</name>
    <name evidence="2" type="ORF">T12_14134</name>
</gene>
<sequence>MRKISCGLCRLMKLVLMPTSVHLAFNGSQPMALSNCVSYGSVLPCHKNNQSGKNHGMFISM</sequence>
<evidence type="ECO:0000313" key="3">
    <source>
        <dbReference type="EMBL" id="KRY06502.1"/>
    </source>
</evidence>